<protein>
    <submittedName>
        <fullName evidence="8">Membrane protein</fullName>
    </submittedName>
</protein>
<dbReference type="AlphaFoldDB" id="A0AAE4CPG1"/>
<dbReference type="InterPro" id="IPR051328">
    <property type="entry name" value="T7SS_ABC-Transporter"/>
</dbReference>
<gene>
    <name evidence="8" type="ORF">JOF55_001844</name>
</gene>
<accession>A0AAE4CPG1</accession>
<organism evidence="8 9">
    <name type="scientific">Haloactinomyces albus</name>
    <dbReference type="NCBI Taxonomy" id="1352928"/>
    <lineage>
        <taxon>Bacteria</taxon>
        <taxon>Bacillati</taxon>
        <taxon>Actinomycetota</taxon>
        <taxon>Actinomycetes</taxon>
        <taxon>Actinopolysporales</taxon>
        <taxon>Actinopolysporaceae</taxon>
        <taxon>Haloactinomyces</taxon>
    </lineage>
</organism>
<evidence type="ECO:0000256" key="5">
    <source>
        <dbReference type="SAM" id="Phobius"/>
    </source>
</evidence>
<dbReference type="EMBL" id="JAVDXW010000001">
    <property type="protein sequence ID" value="MDR7301663.1"/>
    <property type="molecule type" value="Genomic_DNA"/>
</dbReference>
<feature type="transmembrane region" description="Helical" evidence="5">
    <location>
        <begin position="452"/>
        <end position="471"/>
    </location>
</feature>
<dbReference type="GO" id="GO:0140359">
    <property type="term" value="F:ABC-type transporter activity"/>
    <property type="evidence" value="ECO:0007669"/>
    <property type="project" value="InterPro"/>
</dbReference>
<dbReference type="RefSeq" id="WP_310272500.1">
    <property type="nucleotide sequence ID" value="NZ_JAVDXW010000001.1"/>
</dbReference>
<evidence type="ECO:0000256" key="2">
    <source>
        <dbReference type="ARBA" id="ARBA00022692"/>
    </source>
</evidence>
<evidence type="ECO:0000256" key="1">
    <source>
        <dbReference type="ARBA" id="ARBA00004141"/>
    </source>
</evidence>
<dbReference type="InterPro" id="IPR013525">
    <property type="entry name" value="ABC2_TM"/>
</dbReference>
<sequence>MKAIKLALLELRRFRGRPLRRLAPVVLALIPLLYGSLWLWSNWDPYGSLHEVPVAVVNSDRPVTDSGRYINAGEQFVQQLKTTELFDWHFVDPAEARSGLREGRYYFTITVPANFSANLAGATRAAPERATLRIVKNDANGYLAGIMADTARAELQNQVDSAAHAAYARALYGKVDAIREKLQLASDTADRLVRDSELNDRSIEGLTEGLTGMRDSSRRISEGVQRIADTAAQLDNRLNTLASTGQQLPDTANALVNATNTAVTRMSTVNTAAGFLADRATDNITGLDALGRRHPELTRDPTYQRVLDDARALADTAATVESDTQRALSTTRQANTRAVELQDSIGSLQSGIRTATVRVGSLHGGTSQLASGAQALTSGLDALVGNSEVLGTGAAQLTDGARKLSGLLDDGLAEIPPTEPTRVAQAAEVLGSPTSISDRNLHPAHVYGRGLAPLWIAITLWVFGLLAYPLFKPVNLRALAGRNSAVTIALAGWLPVAVLGVLGALVLLTVVDVGLGLDPQRLWATVGLLALATAAFVAMNHFLRAWLGSAGGFLALVLLIVQITASGGLYPVETTPIPFQAIHPFLPMTYLVDGLRITISGGLTEHLLRDVAVLGGSLVASLVLTSLVVWRRRVWTVRLLHPQVE</sequence>
<dbReference type="Pfam" id="PF12698">
    <property type="entry name" value="ABC2_membrane_3"/>
    <property type="match status" value="1"/>
</dbReference>
<feature type="domain" description="ABC-2 type transporter transmembrane" evidence="7">
    <location>
        <begin position="29"/>
        <end position="160"/>
    </location>
</feature>
<feature type="transmembrane region" description="Helical" evidence="5">
    <location>
        <begin position="483"/>
        <end position="510"/>
    </location>
</feature>
<dbReference type="Gene3D" id="3.40.1710.10">
    <property type="entry name" value="abc type-2 transporter like domain"/>
    <property type="match status" value="1"/>
</dbReference>
<proteinExistence type="predicted"/>
<feature type="domain" description="ABC-2 type transporter transmembrane" evidence="6">
    <location>
        <begin position="467"/>
        <end position="598"/>
    </location>
</feature>
<keyword evidence="4 5" id="KW-0472">Membrane</keyword>
<evidence type="ECO:0000313" key="9">
    <source>
        <dbReference type="Proteomes" id="UP001180845"/>
    </source>
</evidence>
<dbReference type="NCBIfam" id="TIGR03061">
    <property type="entry name" value="pip_yhgE_Nterm"/>
    <property type="match status" value="1"/>
</dbReference>
<dbReference type="NCBIfam" id="TIGR03062">
    <property type="entry name" value="pip_yhgE_Cterm"/>
    <property type="match status" value="1"/>
</dbReference>
<keyword evidence="3 5" id="KW-1133">Transmembrane helix</keyword>
<feature type="transmembrane region" description="Helical" evidence="5">
    <location>
        <begin position="21"/>
        <end position="40"/>
    </location>
</feature>
<keyword evidence="9" id="KW-1185">Reference proteome</keyword>
<evidence type="ECO:0000256" key="3">
    <source>
        <dbReference type="ARBA" id="ARBA00022989"/>
    </source>
</evidence>
<dbReference type="PANTHER" id="PTHR43077">
    <property type="entry name" value="TRANSPORT PERMEASE YVFS-RELATED"/>
    <property type="match status" value="1"/>
</dbReference>
<dbReference type="PANTHER" id="PTHR43077:SF5">
    <property type="entry name" value="PHAGE INFECTION PROTEIN"/>
    <property type="match status" value="1"/>
</dbReference>
<comment type="caution">
    <text evidence="8">The sequence shown here is derived from an EMBL/GenBank/DDBJ whole genome shotgun (WGS) entry which is preliminary data.</text>
</comment>
<feature type="transmembrane region" description="Helical" evidence="5">
    <location>
        <begin position="550"/>
        <end position="570"/>
    </location>
</feature>
<dbReference type="Proteomes" id="UP001180845">
    <property type="component" value="Unassembled WGS sequence"/>
</dbReference>
<keyword evidence="2 5" id="KW-0812">Transmembrane</keyword>
<evidence type="ECO:0000256" key="4">
    <source>
        <dbReference type="ARBA" id="ARBA00023136"/>
    </source>
</evidence>
<evidence type="ECO:0000313" key="8">
    <source>
        <dbReference type="EMBL" id="MDR7301663.1"/>
    </source>
</evidence>
<comment type="subcellular location">
    <subcellularLocation>
        <location evidence="1">Membrane</location>
        <topology evidence="1">Multi-pass membrane protein</topology>
    </subcellularLocation>
</comment>
<reference evidence="8" key="1">
    <citation type="submission" date="2023-07" db="EMBL/GenBank/DDBJ databases">
        <title>Sequencing the genomes of 1000 actinobacteria strains.</title>
        <authorList>
            <person name="Klenk H.-P."/>
        </authorList>
    </citation>
    <scope>NUCLEOTIDE SEQUENCE</scope>
    <source>
        <strain evidence="8">DSM 45977</strain>
    </source>
</reference>
<dbReference type="InterPro" id="IPR017500">
    <property type="entry name" value="Phage_infect_YhgE_N"/>
</dbReference>
<name>A0AAE4CPG1_9ACTN</name>
<evidence type="ECO:0000259" key="7">
    <source>
        <dbReference type="Pfam" id="PF12698"/>
    </source>
</evidence>
<dbReference type="Pfam" id="PF01061">
    <property type="entry name" value="ABC2_membrane"/>
    <property type="match status" value="1"/>
</dbReference>
<dbReference type="GO" id="GO:0016020">
    <property type="term" value="C:membrane"/>
    <property type="evidence" value="ECO:0007669"/>
    <property type="project" value="UniProtKB-SubCell"/>
</dbReference>
<feature type="transmembrane region" description="Helical" evidence="5">
    <location>
        <begin position="522"/>
        <end position="543"/>
    </location>
</feature>
<evidence type="ECO:0000259" key="6">
    <source>
        <dbReference type="Pfam" id="PF01061"/>
    </source>
</evidence>
<feature type="transmembrane region" description="Helical" evidence="5">
    <location>
        <begin position="611"/>
        <end position="630"/>
    </location>
</feature>
<dbReference type="InterPro" id="IPR017501">
    <property type="entry name" value="Phage_infect_YhgE_C"/>
</dbReference>